<dbReference type="PANTHER" id="PTHR12001:SF85">
    <property type="entry name" value="SHORT CHAIN ISOPRENYL DIPHOSPHATE SYNTHASE"/>
    <property type="match status" value="1"/>
</dbReference>
<dbReference type="RefSeq" id="WP_278057568.1">
    <property type="nucleotide sequence ID" value="NZ_CP121247.1"/>
</dbReference>
<keyword evidence="3 6" id="KW-0808">Transferase</keyword>
<dbReference type="EC" id="2.5.1.1" evidence="7"/>
<dbReference type="InterPro" id="IPR000092">
    <property type="entry name" value="Polyprenyl_synt"/>
</dbReference>
<evidence type="ECO:0000256" key="2">
    <source>
        <dbReference type="ARBA" id="ARBA00006706"/>
    </source>
</evidence>
<keyword evidence="4" id="KW-0479">Metal-binding</keyword>
<accession>A0ABT9N8Z1</accession>
<dbReference type="GO" id="GO:0004161">
    <property type="term" value="F:dimethylallyltranstransferase activity"/>
    <property type="evidence" value="ECO:0007669"/>
    <property type="project" value="UniProtKB-EC"/>
</dbReference>
<dbReference type="Gene3D" id="1.10.600.10">
    <property type="entry name" value="Farnesyl Diphosphate Synthase"/>
    <property type="match status" value="1"/>
</dbReference>
<comment type="cofactor">
    <cofactor evidence="1">
        <name>Mg(2+)</name>
        <dbReference type="ChEBI" id="CHEBI:18420"/>
    </cofactor>
</comment>
<evidence type="ECO:0000256" key="6">
    <source>
        <dbReference type="RuleBase" id="RU004466"/>
    </source>
</evidence>
<organism evidence="7 8">
    <name type="scientific">Arcanobacterium wilhelmae</name>
    <dbReference type="NCBI Taxonomy" id="1803177"/>
    <lineage>
        <taxon>Bacteria</taxon>
        <taxon>Bacillati</taxon>
        <taxon>Actinomycetota</taxon>
        <taxon>Actinomycetes</taxon>
        <taxon>Actinomycetales</taxon>
        <taxon>Actinomycetaceae</taxon>
        <taxon>Arcanobacterium</taxon>
    </lineage>
</organism>
<dbReference type="EMBL" id="JAUSQW010000001">
    <property type="protein sequence ID" value="MDP9800170.1"/>
    <property type="molecule type" value="Genomic_DNA"/>
</dbReference>
<evidence type="ECO:0000313" key="8">
    <source>
        <dbReference type="Proteomes" id="UP001235966"/>
    </source>
</evidence>
<evidence type="ECO:0000313" key="7">
    <source>
        <dbReference type="EMBL" id="MDP9800170.1"/>
    </source>
</evidence>
<dbReference type="PANTHER" id="PTHR12001">
    <property type="entry name" value="GERANYLGERANYL PYROPHOSPHATE SYNTHASE"/>
    <property type="match status" value="1"/>
</dbReference>
<dbReference type="Proteomes" id="UP001235966">
    <property type="component" value="Unassembled WGS sequence"/>
</dbReference>
<dbReference type="InterPro" id="IPR008949">
    <property type="entry name" value="Isoprenoid_synthase_dom_sf"/>
</dbReference>
<dbReference type="Pfam" id="PF00348">
    <property type="entry name" value="polyprenyl_synt"/>
    <property type="match status" value="1"/>
</dbReference>
<dbReference type="PROSITE" id="PS00723">
    <property type="entry name" value="POLYPRENYL_SYNTHASE_1"/>
    <property type="match status" value="1"/>
</dbReference>
<reference evidence="7 8" key="1">
    <citation type="submission" date="2023-07" db="EMBL/GenBank/DDBJ databases">
        <title>Sequencing the genomes of 1000 actinobacteria strains.</title>
        <authorList>
            <person name="Klenk H.-P."/>
        </authorList>
    </citation>
    <scope>NUCLEOTIDE SEQUENCE [LARGE SCALE GENOMIC DNA]</scope>
    <source>
        <strain evidence="7 8">DSM 102162</strain>
    </source>
</reference>
<dbReference type="SUPFAM" id="SSF48576">
    <property type="entry name" value="Terpenoid synthases"/>
    <property type="match status" value="1"/>
</dbReference>
<dbReference type="GO" id="GO:0004337">
    <property type="term" value="F:(2E,6E)-farnesyl diphosphate synthase activity"/>
    <property type="evidence" value="ECO:0007669"/>
    <property type="project" value="UniProtKB-EC"/>
</dbReference>
<keyword evidence="5" id="KW-0460">Magnesium</keyword>
<dbReference type="InterPro" id="IPR033749">
    <property type="entry name" value="Polyprenyl_synt_CS"/>
</dbReference>
<protein>
    <submittedName>
        <fullName evidence="7">Geranylgeranyl diphosphate synthase type I</fullName>
        <ecNumber evidence="7">2.5.1.1</ecNumber>
        <ecNumber evidence="7">2.5.1.10</ecNumber>
        <ecNumber evidence="7">2.5.1.29</ecNumber>
    </submittedName>
</protein>
<evidence type="ECO:0000256" key="4">
    <source>
        <dbReference type="ARBA" id="ARBA00022723"/>
    </source>
</evidence>
<comment type="similarity">
    <text evidence="2 6">Belongs to the FPP/GGPP synthase family.</text>
</comment>
<name>A0ABT9N8Z1_9ACTO</name>
<dbReference type="SFLD" id="SFLDS00005">
    <property type="entry name" value="Isoprenoid_Synthase_Type_I"/>
    <property type="match status" value="1"/>
</dbReference>
<dbReference type="EC" id="2.5.1.10" evidence="7"/>
<evidence type="ECO:0000256" key="3">
    <source>
        <dbReference type="ARBA" id="ARBA00022679"/>
    </source>
</evidence>
<comment type="caution">
    <text evidence="7">The sequence shown here is derived from an EMBL/GenBank/DDBJ whole genome shotgun (WGS) entry which is preliminary data.</text>
</comment>
<proteinExistence type="inferred from homology"/>
<sequence>MNQTFASDVTNRINELLSSVRFSHHLSREFVEPVRELAQGGKRTRALFVAAGWEAAGGEDPLPLHAGTAVELYQLSALVHDDLIDHATTRRGTDASHVGFAKIHARESMRGIADEFGTAATIVLGDYLLSLAMEEMAVAEAVSDEARSAGMRLFATMTAETAFGQYLDIRAENVPLSPDVEEATDSALAVLLHKSARYSVESPLLLGATLRGADHATLTALSKVGLPLGEAFQLRDDDLGIFGKPELTGKPVGSDWSEGKRTVLLALTRAGLDVSNLANADALLGSPLDAQQARRVQELVEKSGARELHERMITRREDAALEAAEHIDTPILHSLIYQLIGRDS</sequence>
<gene>
    <name evidence="7" type="ORF">J2S49_000246</name>
</gene>
<evidence type="ECO:0000256" key="5">
    <source>
        <dbReference type="ARBA" id="ARBA00022842"/>
    </source>
</evidence>
<dbReference type="EC" id="2.5.1.29" evidence="7"/>
<keyword evidence="8" id="KW-1185">Reference proteome</keyword>
<dbReference type="GO" id="GO:0004311">
    <property type="term" value="F:geranylgeranyl diphosphate synthase activity"/>
    <property type="evidence" value="ECO:0007669"/>
    <property type="project" value="UniProtKB-EC"/>
</dbReference>
<evidence type="ECO:0000256" key="1">
    <source>
        <dbReference type="ARBA" id="ARBA00001946"/>
    </source>
</evidence>
<dbReference type="CDD" id="cd00685">
    <property type="entry name" value="Trans_IPPS_HT"/>
    <property type="match status" value="1"/>
</dbReference>